<keyword evidence="2" id="KW-1185">Reference proteome</keyword>
<dbReference type="Proteomes" id="UP000184368">
    <property type="component" value="Unassembled WGS sequence"/>
</dbReference>
<organism evidence="1 2">
    <name type="scientific">Cnuella takakiae</name>
    <dbReference type="NCBI Taxonomy" id="1302690"/>
    <lineage>
        <taxon>Bacteria</taxon>
        <taxon>Pseudomonadati</taxon>
        <taxon>Bacteroidota</taxon>
        <taxon>Chitinophagia</taxon>
        <taxon>Chitinophagales</taxon>
        <taxon>Chitinophagaceae</taxon>
        <taxon>Cnuella</taxon>
    </lineage>
</organism>
<evidence type="ECO:0000313" key="2">
    <source>
        <dbReference type="Proteomes" id="UP000184368"/>
    </source>
</evidence>
<name>A0A1M5FKZ7_9BACT</name>
<dbReference type="InterPro" id="IPR021457">
    <property type="entry name" value="DUF3108"/>
</dbReference>
<protein>
    <recommendedName>
        <fullName evidence="3">DUF3108 domain-containing protein</fullName>
    </recommendedName>
</protein>
<dbReference type="AlphaFoldDB" id="A0A1M5FKZ7"/>
<dbReference type="Pfam" id="PF11306">
    <property type="entry name" value="DUF3108"/>
    <property type="match status" value="1"/>
</dbReference>
<dbReference type="STRING" id="1302690.BUE76_18940"/>
<reference evidence="1 2" key="1">
    <citation type="submission" date="2016-11" db="EMBL/GenBank/DDBJ databases">
        <authorList>
            <person name="Jaros S."/>
            <person name="Januszkiewicz K."/>
            <person name="Wedrychowicz H."/>
        </authorList>
    </citation>
    <scope>NUCLEOTIDE SEQUENCE [LARGE SCALE GENOMIC DNA]</scope>
    <source>
        <strain evidence="1 2">DSM 26897</strain>
    </source>
</reference>
<dbReference type="EMBL" id="FQUO01000014">
    <property type="protein sequence ID" value="SHF92176.1"/>
    <property type="molecule type" value="Genomic_DNA"/>
</dbReference>
<sequence length="251" mass="28760">MLVGITALLQPLAAQEVAFQSGEKISYTVFYNVIGLYVNAGSATFSALQKNGGPESVYHLVGEGVTNSRYDWIFKVRDRYESYYDLENQRPVKFIRNVQEGDYRKYEEVTFDHDNKVAVSSKGKVKLPHHVQDVISSIYYARNIDFSRMKPGDKVPFSMYLDNEVYNMYIRFVGYEKVKTRYGTFRAIKIKPLLLKGQTFNGGEDMSIWVSDDANRIPVRIESPISVGTIKVDLMHYKNLKHPLSSLVALR</sequence>
<gene>
    <name evidence="1" type="ORF">SAMN05444008_11454</name>
</gene>
<proteinExistence type="predicted"/>
<evidence type="ECO:0008006" key="3">
    <source>
        <dbReference type="Google" id="ProtNLM"/>
    </source>
</evidence>
<accession>A0A1M5FKZ7</accession>
<evidence type="ECO:0000313" key="1">
    <source>
        <dbReference type="EMBL" id="SHF92176.1"/>
    </source>
</evidence>